<reference evidence="1" key="1">
    <citation type="submission" date="2018-05" db="EMBL/GenBank/DDBJ databases">
        <authorList>
            <person name="Lanie J.A."/>
            <person name="Ng W.-L."/>
            <person name="Kazmierczak K.M."/>
            <person name="Andrzejewski T.M."/>
            <person name="Davidsen T.M."/>
            <person name="Wayne K.J."/>
            <person name="Tettelin H."/>
            <person name="Glass J.I."/>
            <person name="Rusch D."/>
            <person name="Podicherti R."/>
            <person name="Tsui H.-C.T."/>
            <person name="Winkler M.E."/>
        </authorList>
    </citation>
    <scope>NUCLEOTIDE SEQUENCE</scope>
</reference>
<proteinExistence type="predicted"/>
<dbReference type="EMBL" id="UINC01084844">
    <property type="protein sequence ID" value="SVC31860.1"/>
    <property type="molecule type" value="Genomic_DNA"/>
</dbReference>
<name>A0A382L5B8_9ZZZZ</name>
<gene>
    <name evidence="1" type="ORF">METZ01_LOCUS284714</name>
</gene>
<dbReference type="InterPro" id="IPR021276">
    <property type="entry name" value="DUF2855"/>
</dbReference>
<evidence type="ECO:0000313" key="1">
    <source>
        <dbReference type="EMBL" id="SVC31860.1"/>
    </source>
</evidence>
<protein>
    <recommendedName>
        <fullName evidence="2">DUF2855 domain-containing protein</fullName>
    </recommendedName>
</protein>
<organism evidence="1">
    <name type="scientific">marine metagenome</name>
    <dbReference type="NCBI Taxonomy" id="408172"/>
    <lineage>
        <taxon>unclassified sequences</taxon>
        <taxon>metagenomes</taxon>
        <taxon>ecological metagenomes</taxon>
    </lineage>
</organism>
<evidence type="ECO:0008006" key="2">
    <source>
        <dbReference type="Google" id="ProtNLM"/>
    </source>
</evidence>
<dbReference type="Pfam" id="PF11017">
    <property type="entry name" value="DUF2855"/>
    <property type="match status" value="1"/>
</dbReference>
<feature type="non-terminal residue" evidence="1">
    <location>
        <position position="1"/>
    </location>
</feature>
<accession>A0A382L5B8</accession>
<sequence length="249" mass="27640">NFFDVSEHRQQYAPIYSQYLRALANPYYEPAREDHDLLLRGLYLTSWLVEDFMFDNETFGADSYLITSASSKTSIALGFAVKSRGEKEAIGITSESNREFCKKLGCYSEIITYDEVSSLDASGSVVIVDMAGNLEVLRALHELFQEQVKYSCLIGTTHRDEIKGLLSLSSLPGAKPELFFAPSQAQKRTEELGAGQLEKLIGQSLVDFQKYSDQWLTVVRASGPESIEATFSKLLNGQASPSEGYILSA</sequence>
<dbReference type="AlphaFoldDB" id="A0A382L5B8"/>